<gene>
    <name evidence="2" type="ORF">DWE98_01300</name>
</gene>
<dbReference type="RefSeq" id="WP_114827359.1">
    <property type="nucleotide sequence ID" value="NZ_QQTO01000019.1"/>
</dbReference>
<name>A0A370LB86_9HYPH</name>
<evidence type="ECO:0000313" key="2">
    <source>
        <dbReference type="EMBL" id="RDJ29242.1"/>
    </source>
</evidence>
<accession>A0A370LB86</accession>
<dbReference type="InterPro" id="IPR019301">
    <property type="entry name" value="Flagellar_prot_FlgJ_N"/>
</dbReference>
<comment type="caution">
    <text evidence="2">The sequence shown here is derived from an EMBL/GenBank/DDBJ whole genome shotgun (WGS) entry which is preliminary data.</text>
</comment>
<feature type="domain" description="Flagellar protein FlgJ N-terminal" evidence="1">
    <location>
        <begin position="56"/>
        <end position="100"/>
    </location>
</feature>
<keyword evidence="2" id="KW-0969">Cilium</keyword>
<keyword evidence="2" id="KW-0282">Flagellum</keyword>
<protein>
    <submittedName>
        <fullName evidence="2">Flagellar biosynthesis protein FlgJ</fullName>
    </submittedName>
</protein>
<dbReference type="OrthoDB" id="7862954at2"/>
<organism evidence="2 3">
    <name type="scientific">Bosea caraganae</name>
    <dbReference type="NCBI Taxonomy" id="2763117"/>
    <lineage>
        <taxon>Bacteria</taxon>
        <taxon>Pseudomonadati</taxon>
        <taxon>Pseudomonadota</taxon>
        <taxon>Alphaproteobacteria</taxon>
        <taxon>Hyphomicrobiales</taxon>
        <taxon>Boseaceae</taxon>
        <taxon>Bosea</taxon>
    </lineage>
</organism>
<evidence type="ECO:0000259" key="1">
    <source>
        <dbReference type="Pfam" id="PF10135"/>
    </source>
</evidence>
<proteinExistence type="predicted"/>
<dbReference type="Pfam" id="PF10135">
    <property type="entry name" value="Rod-binding"/>
    <property type="match status" value="1"/>
</dbReference>
<dbReference type="EMBL" id="QQTP01000001">
    <property type="protein sequence ID" value="RDJ29242.1"/>
    <property type="molecule type" value="Genomic_DNA"/>
</dbReference>
<dbReference type="AlphaFoldDB" id="A0A370LB86"/>
<dbReference type="Proteomes" id="UP000255207">
    <property type="component" value="Unassembled WGS sequence"/>
</dbReference>
<keyword evidence="2" id="KW-0966">Cell projection</keyword>
<reference evidence="3" key="1">
    <citation type="submission" date="2018-07" db="EMBL/GenBank/DDBJ databases">
        <authorList>
            <person name="Safronova V.I."/>
            <person name="Chirak E.R."/>
            <person name="Sazanova A.L."/>
        </authorList>
    </citation>
    <scope>NUCLEOTIDE SEQUENCE [LARGE SCALE GENOMIC DNA]</scope>
    <source>
        <strain evidence="3">RCAM04685</strain>
    </source>
</reference>
<sequence length="122" mass="12648">MTAALALPAASFALGAAGKLIGGLTDALDPAKAKVKKQADDFESMFLEQVTDRLFATTEDEGPMGENGTGGGIFRSMMTQQYAKQIQRSGGIGLSDQIMRGLLQVQEQSGAPAAQGAANVSR</sequence>
<evidence type="ECO:0000313" key="3">
    <source>
        <dbReference type="Proteomes" id="UP000255207"/>
    </source>
</evidence>
<keyword evidence="3" id="KW-1185">Reference proteome</keyword>